<reference evidence="1" key="1">
    <citation type="journal article" date="2016" name="Sci. Rep.">
        <title>Molecular characterization of firefly nuptial gifts: a multi-omics approach sheds light on postcopulatory sexual selection.</title>
        <authorList>
            <person name="Al-Wathiqui N."/>
            <person name="Fallon T.R."/>
            <person name="South A."/>
            <person name="Weng J.K."/>
            <person name="Lewis S.M."/>
        </authorList>
    </citation>
    <scope>NUCLEOTIDE SEQUENCE</scope>
</reference>
<dbReference type="EMBL" id="GEZM01054365">
    <property type="protein sequence ID" value="JAV73716.1"/>
    <property type="molecule type" value="Transcribed_RNA"/>
</dbReference>
<evidence type="ECO:0000313" key="1">
    <source>
        <dbReference type="EMBL" id="JAV73716.1"/>
    </source>
</evidence>
<organism evidence="1">
    <name type="scientific">Photinus pyralis</name>
    <name type="common">Common eastern firefly</name>
    <name type="synonym">Lampyris pyralis</name>
    <dbReference type="NCBI Taxonomy" id="7054"/>
    <lineage>
        <taxon>Eukaryota</taxon>
        <taxon>Metazoa</taxon>
        <taxon>Ecdysozoa</taxon>
        <taxon>Arthropoda</taxon>
        <taxon>Hexapoda</taxon>
        <taxon>Insecta</taxon>
        <taxon>Pterygota</taxon>
        <taxon>Neoptera</taxon>
        <taxon>Endopterygota</taxon>
        <taxon>Coleoptera</taxon>
        <taxon>Polyphaga</taxon>
        <taxon>Elateriformia</taxon>
        <taxon>Elateroidea</taxon>
        <taxon>Lampyridae</taxon>
        <taxon>Lampyrinae</taxon>
        <taxon>Photinus</taxon>
    </lineage>
</organism>
<protein>
    <submittedName>
        <fullName evidence="1">Uncharacterized protein</fullName>
    </submittedName>
</protein>
<dbReference type="AlphaFoldDB" id="A0A1Y1LQ33"/>
<sequence length="143" mass="16742">MQWCVVFFHFDKTIEVVPEHWVFDDDNTICHFPPVKGFRLYEIIKSGTSPKEDWKVYDVNMLAKYDDFTYAQTQCEAARNGKKIFSQKTKTMLDGMDGKGQRIRKPNTKFSEFMNINTDDEELNTNITFPTFKGSSMYTHSPI</sequence>
<name>A0A1Y1LQ33_PHOPY</name>
<accession>A0A1Y1LQ33</accession>
<proteinExistence type="predicted"/>